<gene>
    <name evidence="2" type="ORF">C5Y93_22930</name>
</gene>
<organism evidence="2 3">
    <name type="scientific">Blastopirellula marina</name>
    <dbReference type="NCBI Taxonomy" id="124"/>
    <lineage>
        <taxon>Bacteria</taxon>
        <taxon>Pseudomonadati</taxon>
        <taxon>Planctomycetota</taxon>
        <taxon>Planctomycetia</taxon>
        <taxon>Pirellulales</taxon>
        <taxon>Pirellulaceae</taxon>
        <taxon>Blastopirellula</taxon>
    </lineage>
</organism>
<sequence length="223" mass="25448">MEMNLTGTIYGWLCRNRVDAILLICIFIGTVFLFHRRCLLSDRHKEAQGTRSQLGNVISEFNAQNFRATHFRNDIEDHVIVFIDSIEKGQQLQLYCLGQRRQLQFSAAIDSFSAIRFTFRQEPAIVIAEIEISTLADQQDFVLPLDDEIVAQRWSEFRIQVGAQERDSPANSKDLATLFTVLAPESLRNNKSLPQTEDGAILQLRFGSDAAFTEDRANSIYNE</sequence>
<evidence type="ECO:0000313" key="3">
    <source>
        <dbReference type="Proteomes" id="UP000237819"/>
    </source>
</evidence>
<feature type="transmembrane region" description="Helical" evidence="1">
    <location>
        <begin position="20"/>
        <end position="39"/>
    </location>
</feature>
<keyword evidence="1" id="KW-0812">Transmembrane</keyword>
<proteinExistence type="predicted"/>
<dbReference type="RefSeq" id="WP_105337797.1">
    <property type="nucleotide sequence ID" value="NZ_PUHZ01000023.1"/>
</dbReference>
<keyword evidence="1" id="KW-1133">Transmembrane helix</keyword>
<evidence type="ECO:0000256" key="1">
    <source>
        <dbReference type="SAM" id="Phobius"/>
    </source>
</evidence>
<comment type="caution">
    <text evidence="2">The sequence shown here is derived from an EMBL/GenBank/DDBJ whole genome shotgun (WGS) entry which is preliminary data.</text>
</comment>
<dbReference type="AlphaFoldDB" id="A0A2S8GGW5"/>
<dbReference type="Proteomes" id="UP000237819">
    <property type="component" value="Unassembled WGS sequence"/>
</dbReference>
<reference evidence="2 3" key="1">
    <citation type="submission" date="2018-02" db="EMBL/GenBank/DDBJ databases">
        <title>Comparative genomes isolates from brazilian mangrove.</title>
        <authorList>
            <person name="Araujo J.E."/>
            <person name="Taketani R.G."/>
            <person name="Silva M.C.P."/>
            <person name="Loureco M.V."/>
            <person name="Andreote F.D."/>
        </authorList>
    </citation>
    <scope>NUCLEOTIDE SEQUENCE [LARGE SCALE GENOMIC DNA]</scope>
    <source>
        <strain evidence="2 3">Nap-Phe MGV</strain>
    </source>
</reference>
<name>A0A2S8GGW5_9BACT</name>
<accession>A0A2S8GGW5</accession>
<protein>
    <submittedName>
        <fullName evidence="2">Uncharacterized protein</fullName>
    </submittedName>
</protein>
<dbReference type="EMBL" id="PUHZ01000023">
    <property type="protein sequence ID" value="PQO43511.1"/>
    <property type="molecule type" value="Genomic_DNA"/>
</dbReference>
<evidence type="ECO:0000313" key="2">
    <source>
        <dbReference type="EMBL" id="PQO43511.1"/>
    </source>
</evidence>
<keyword evidence="1" id="KW-0472">Membrane</keyword>